<dbReference type="Proteomes" id="UP000011082">
    <property type="component" value="Unassembled WGS sequence"/>
</dbReference>
<evidence type="ECO:0000313" key="2">
    <source>
        <dbReference type="Proteomes" id="UP000011082"/>
    </source>
</evidence>
<proteinExistence type="predicted"/>
<dbReference type="InParanoid" id="L2GKM7"/>
<dbReference type="HOGENOM" id="CLU_1653508_0_0_1"/>
<name>L2GKM7_VITCO</name>
<organism evidence="1 2">
    <name type="scientific">Vittaforma corneae (strain ATCC 50505)</name>
    <name type="common">Microsporidian parasite</name>
    <name type="synonym">Nosema corneum</name>
    <dbReference type="NCBI Taxonomy" id="993615"/>
    <lineage>
        <taxon>Eukaryota</taxon>
        <taxon>Fungi</taxon>
        <taxon>Fungi incertae sedis</taxon>
        <taxon>Microsporidia</taxon>
        <taxon>Nosematidae</taxon>
        <taxon>Vittaforma</taxon>
    </lineage>
</organism>
<dbReference type="EMBL" id="JH370144">
    <property type="protein sequence ID" value="ELA41438.1"/>
    <property type="molecule type" value="Genomic_DNA"/>
</dbReference>
<dbReference type="RefSeq" id="XP_007604989.1">
    <property type="nucleotide sequence ID" value="XM_007604927.1"/>
</dbReference>
<gene>
    <name evidence="1" type="ORF">VICG_01543</name>
</gene>
<protein>
    <submittedName>
        <fullName evidence="1">Uncharacterized protein</fullName>
    </submittedName>
</protein>
<evidence type="ECO:0000313" key="1">
    <source>
        <dbReference type="EMBL" id="ELA41438.1"/>
    </source>
</evidence>
<keyword evidence="2" id="KW-1185">Reference proteome</keyword>
<reference evidence="2" key="1">
    <citation type="submission" date="2011-05" db="EMBL/GenBank/DDBJ databases">
        <title>The genome sequence of Vittaforma corneae strain ATCC 50505.</title>
        <authorList>
            <consortium name="The Broad Institute Genome Sequencing Platform"/>
            <person name="Cuomo C."/>
            <person name="Didier E."/>
            <person name="Bowers L."/>
            <person name="Young S.K."/>
            <person name="Zeng Q."/>
            <person name="Gargeya S."/>
            <person name="Fitzgerald M."/>
            <person name="Haas B."/>
            <person name="Abouelleil A."/>
            <person name="Alvarado L."/>
            <person name="Arachchi H.M."/>
            <person name="Berlin A."/>
            <person name="Chapman S.B."/>
            <person name="Gearin G."/>
            <person name="Goldberg J."/>
            <person name="Griggs A."/>
            <person name="Gujja S."/>
            <person name="Hansen M."/>
            <person name="Heiman D."/>
            <person name="Howarth C."/>
            <person name="Larimer J."/>
            <person name="Lui A."/>
            <person name="MacDonald P.J.P."/>
            <person name="McCowen C."/>
            <person name="Montmayeur A."/>
            <person name="Murphy C."/>
            <person name="Neiman D."/>
            <person name="Pearson M."/>
            <person name="Priest M."/>
            <person name="Roberts A."/>
            <person name="Saif S."/>
            <person name="Shea T."/>
            <person name="Sisk P."/>
            <person name="Stolte C."/>
            <person name="Sykes S."/>
            <person name="Wortman J."/>
            <person name="Nusbaum C."/>
            <person name="Birren B."/>
        </authorList>
    </citation>
    <scope>NUCLEOTIDE SEQUENCE [LARGE SCALE GENOMIC DNA]</scope>
    <source>
        <strain evidence="2">ATCC 50505</strain>
    </source>
</reference>
<dbReference type="AlphaFoldDB" id="L2GKM7"/>
<dbReference type="VEuPathDB" id="MicrosporidiaDB:VICG_01543"/>
<dbReference type="GeneID" id="19882254"/>
<accession>L2GKM7</accession>
<sequence>MLDVNHFEFCLKPQYSKYLFYTITDKTSKHINSIKRKLIVEAIAFDELLLHLQSKSTNDQIINSEKECIEDADVKKCFEGASKGTVILDSFTEDEIDDCIAHLFPTKTIARVIERNSNTIVLGEDAIALFSSIPHGILLSIQNLKYFFHPRTDYQRITYH</sequence>